<reference evidence="2 3" key="1">
    <citation type="journal article" date="2019" name="Int. J. Syst. Evol. Microbiol.">
        <title>The Global Catalogue of Microorganisms (GCM) 10K type strain sequencing project: providing services to taxonomists for standard genome sequencing and annotation.</title>
        <authorList>
            <consortium name="The Broad Institute Genomics Platform"/>
            <consortium name="The Broad Institute Genome Sequencing Center for Infectious Disease"/>
            <person name="Wu L."/>
            <person name="Ma J."/>
        </authorList>
    </citation>
    <scope>NUCLEOTIDE SEQUENCE [LARGE SCALE GENOMIC DNA]</scope>
    <source>
        <strain evidence="2 3">JCM 10696</strain>
    </source>
</reference>
<dbReference type="Proteomes" id="UP001500665">
    <property type="component" value="Unassembled WGS sequence"/>
</dbReference>
<organism evidence="2 3">
    <name type="scientific">Actinocorallia libanotica</name>
    <dbReference type="NCBI Taxonomy" id="46162"/>
    <lineage>
        <taxon>Bacteria</taxon>
        <taxon>Bacillati</taxon>
        <taxon>Actinomycetota</taxon>
        <taxon>Actinomycetes</taxon>
        <taxon>Streptosporangiales</taxon>
        <taxon>Thermomonosporaceae</taxon>
        <taxon>Actinocorallia</taxon>
    </lineage>
</organism>
<evidence type="ECO:0000313" key="2">
    <source>
        <dbReference type="EMBL" id="GAA0938789.1"/>
    </source>
</evidence>
<feature type="compositionally biased region" description="Basic and acidic residues" evidence="1">
    <location>
        <begin position="35"/>
        <end position="51"/>
    </location>
</feature>
<sequence length="88" mass="9108">MALAIALAFLFGPPAPNGALTRIRSDEDPLCPGRCSDEGRPARPRPEEVRPGFRSVPRSGTRGGRSGQAGSGEPSHRRNGDSGALGTA</sequence>
<feature type="compositionally biased region" description="Gly residues" evidence="1">
    <location>
        <begin position="61"/>
        <end position="70"/>
    </location>
</feature>
<evidence type="ECO:0008006" key="4">
    <source>
        <dbReference type="Google" id="ProtNLM"/>
    </source>
</evidence>
<name>A0ABN1Q7R4_9ACTN</name>
<evidence type="ECO:0000256" key="1">
    <source>
        <dbReference type="SAM" id="MobiDB-lite"/>
    </source>
</evidence>
<keyword evidence="3" id="KW-1185">Reference proteome</keyword>
<dbReference type="EMBL" id="BAAAHH010000002">
    <property type="protein sequence ID" value="GAA0938789.1"/>
    <property type="molecule type" value="Genomic_DNA"/>
</dbReference>
<comment type="caution">
    <text evidence="2">The sequence shown here is derived from an EMBL/GenBank/DDBJ whole genome shotgun (WGS) entry which is preliminary data.</text>
</comment>
<gene>
    <name evidence="2" type="ORF">GCM10009550_06780</name>
</gene>
<evidence type="ECO:0000313" key="3">
    <source>
        <dbReference type="Proteomes" id="UP001500665"/>
    </source>
</evidence>
<accession>A0ABN1Q7R4</accession>
<feature type="region of interest" description="Disordered" evidence="1">
    <location>
        <begin position="14"/>
        <end position="88"/>
    </location>
</feature>
<protein>
    <recommendedName>
        <fullName evidence="4">Secreted protein</fullName>
    </recommendedName>
</protein>
<proteinExistence type="predicted"/>